<accession>A0A437KS12</accession>
<evidence type="ECO:0000313" key="3">
    <source>
        <dbReference type="Proteomes" id="UP000285211"/>
    </source>
</evidence>
<dbReference type="EMBL" id="SACJ01000007">
    <property type="protein sequence ID" value="RVT74861.1"/>
    <property type="molecule type" value="Genomic_DNA"/>
</dbReference>
<dbReference type="Proteomes" id="UP000285211">
    <property type="component" value="Unassembled WGS sequence"/>
</dbReference>
<proteinExistence type="predicted"/>
<evidence type="ECO:0000313" key="2">
    <source>
        <dbReference type="EMBL" id="RVT74861.1"/>
    </source>
</evidence>
<evidence type="ECO:0000259" key="1">
    <source>
        <dbReference type="PROSITE" id="PS50164"/>
    </source>
</evidence>
<dbReference type="AlphaFoldDB" id="A0A437KS12"/>
<dbReference type="Pfam" id="PF14267">
    <property type="entry name" value="DUF4357"/>
    <property type="match status" value="1"/>
</dbReference>
<organism evidence="2 3">
    <name type="scientific">Flavobacterium sufflavum</name>
    <dbReference type="NCBI Taxonomy" id="1921138"/>
    <lineage>
        <taxon>Bacteria</taxon>
        <taxon>Pseudomonadati</taxon>
        <taxon>Bacteroidota</taxon>
        <taxon>Flavobacteriia</taxon>
        <taxon>Flavobacteriales</taxon>
        <taxon>Flavobacteriaceae</taxon>
        <taxon>Flavobacterium</taxon>
    </lineage>
</organism>
<keyword evidence="3" id="KW-1185">Reference proteome</keyword>
<dbReference type="InterPro" id="IPR025579">
    <property type="entry name" value="DUF4357"/>
</dbReference>
<comment type="caution">
    <text evidence="2">The sequence shown here is derived from an EMBL/GenBank/DDBJ whole genome shotgun (WGS) entry which is preliminary data.</text>
</comment>
<sequence>MTLGKSVRIYLKDGNVSGIKLGEVVNYTIQALSCPRNKISDLNRFFSKEVNRPGVYFLIGEDENNQNKVYIGEAENVWERLKTHDTKKDFWNEVILFSSKDDNVTKSHVKYLESRLINIAINANRYKVENYNFPSLSSLPLPDQDSMEDFLINLKLLNGTLGHKFLENPISVNETKIIDLALTAMTESSTIINSLGNLKLELKVKGVMAKAVQTDEGIVVLENSKVADKTKPFGYSTLREKLIKEQTILKDEKENLYFAKNYLFESPSAAAAVILGYSANGRNIWKDKNGQSLNEIEQTQVSV</sequence>
<reference evidence="2 3" key="1">
    <citation type="submission" date="2019-01" db="EMBL/GenBank/DDBJ databases">
        <authorList>
            <person name="Chen W.-M."/>
        </authorList>
    </citation>
    <scope>NUCLEOTIDE SEQUENCE [LARGE SCALE GENOMIC DNA]</scope>
    <source>
        <strain evidence="2 3">BBQ-12</strain>
    </source>
</reference>
<gene>
    <name evidence="2" type="ORF">EOD40_11840</name>
</gene>
<dbReference type="InterPro" id="IPR000305">
    <property type="entry name" value="GIY-YIG_endonuc"/>
</dbReference>
<dbReference type="PROSITE" id="PS50164">
    <property type="entry name" value="GIY_YIG"/>
    <property type="match status" value="1"/>
</dbReference>
<dbReference type="OrthoDB" id="2656488at2"/>
<feature type="domain" description="GIY-YIG" evidence="1">
    <location>
        <begin position="51"/>
        <end position="128"/>
    </location>
</feature>
<name>A0A437KS12_9FLAO</name>
<protein>
    <submittedName>
        <fullName evidence="2">GIY-YIG nuclease family protein</fullName>
    </submittedName>
</protein>
<dbReference type="CDD" id="cd10447">
    <property type="entry name" value="GIY-YIG_unchar_2"/>
    <property type="match status" value="1"/>
</dbReference>
<dbReference type="RefSeq" id="WP_128195786.1">
    <property type="nucleotide sequence ID" value="NZ_SACJ01000007.1"/>
</dbReference>